<dbReference type="EMBL" id="JACAZF010000012">
    <property type="protein sequence ID" value="KAF7292154.1"/>
    <property type="molecule type" value="Genomic_DNA"/>
</dbReference>
<reference evidence="8" key="1">
    <citation type="submission" date="2020-05" db="EMBL/GenBank/DDBJ databases">
        <title>Mycena genomes resolve the evolution of fungal bioluminescence.</title>
        <authorList>
            <person name="Tsai I.J."/>
        </authorList>
    </citation>
    <scope>NUCLEOTIDE SEQUENCE</scope>
    <source>
        <strain evidence="8">171206Taipei</strain>
    </source>
</reference>
<sequence>MAARVFRGTVGGDMDPFAAALEPPANESPAQRQARMVQERVAKQTSDDIDEQIGREKRDARRQGKPVKILLLGQSESGKSTTLKNFQLMCEPKAFRAERASWRAIIHLNVIRSIRIILDALAHAQINSSPIIPAFGDSPRSSYASGSISGSEGRNSYQSSINSRPDMDLMSLRARLVPLLALEDELTRQIANPDPDATQPETPSTARSLSPPSPFSGFRRRAGKEKEREVAVNLNSSKRTFFHSRNNTMSDRASLDTQHMVDWDDPNEPGALLHASSDDLQRLWAHPAVKEVLARRGLRLQEESGFFLDELKEVTAPRYVPTDEHILRARLKTLGVSEHRMRLNDPNGAITREFRIFDVGGQRSMVSVTSRLRLHSLPFPLIFGGASCLLNFPRPPRWVPYFDDMDAIIFLAPISAFDQALVEDRRVNRLADSLDLWAQVITHPLLAKTNIILFMNKIDLMQAKLAAGVRLADFYPAYGRRPNDFDSASKFLKKQFGAILKQKSPVPRIFYCHLTHVIEAKTTTLVLAGIKDMLMRSHLKESHLIL</sequence>
<dbReference type="InterPro" id="IPR001019">
    <property type="entry name" value="Gprotein_alpha_su"/>
</dbReference>
<proteinExistence type="predicted"/>
<dbReference type="InterPro" id="IPR027417">
    <property type="entry name" value="P-loop_NTPase"/>
</dbReference>
<evidence type="ECO:0000313" key="9">
    <source>
        <dbReference type="Proteomes" id="UP000636479"/>
    </source>
</evidence>
<protein>
    <recommendedName>
        <fullName evidence="10">Guanine nucleotide-binding protein alpha-4 subunit</fullName>
    </recommendedName>
</protein>
<accession>A0A8H6VSF8</accession>
<feature type="binding site" evidence="6">
    <location>
        <position position="333"/>
    </location>
    <ligand>
        <name>Mg(2+)</name>
        <dbReference type="ChEBI" id="CHEBI:18420"/>
    </ligand>
</feature>
<keyword evidence="2 5" id="KW-0547">Nucleotide-binding</keyword>
<dbReference type="Proteomes" id="UP000636479">
    <property type="component" value="Unassembled WGS sequence"/>
</dbReference>
<dbReference type="GeneID" id="59351429"/>
<dbReference type="GO" id="GO:0031683">
    <property type="term" value="F:G-protein beta/gamma-subunit complex binding"/>
    <property type="evidence" value="ECO:0007669"/>
    <property type="project" value="InterPro"/>
</dbReference>
<organism evidence="8 9">
    <name type="scientific">Mycena indigotica</name>
    <dbReference type="NCBI Taxonomy" id="2126181"/>
    <lineage>
        <taxon>Eukaryota</taxon>
        <taxon>Fungi</taxon>
        <taxon>Dikarya</taxon>
        <taxon>Basidiomycota</taxon>
        <taxon>Agaricomycotina</taxon>
        <taxon>Agaricomycetes</taxon>
        <taxon>Agaricomycetidae</taxon>
        <taxon>Agaricales</taxon>
        <taxon>Marasmiineae</taxon>
        <taxon>Mycenaceae</taxon>
        <taxon>Mycena</taxon>
    </lineage>
</organism>
<dbReference type="PANTHER" id="PTHR10218">
    <property type="entry name" value="GTP-BINDING PROTEIN ALPHA SUBUNIT"/>
    <property type="match status" value="1"/>
</dbReference>
<dbReference type="SMART" id="SM00275">
    <property type="entry name" value="G_alpha"/>
    <property type="match status" value="1"/>
</dbReference>
<comment type="caution">
    <text evidence="8">The sequence shown here is derived from an EMBL/GenBank/DDBJ whole genome shotgun (WGS) entry which is preliminary data.</text>
</comment>
<gene>
    <name evidence="8" type="ORF">MIND_01242400</name>
</gene>
<dbReference type="GO" id="GO:0046872">
    <property type="term" value="F:metal ion binding"/>
    <property type="evidence" value="ECO:0007669"/>
    <property type="project" value="UniProtKB-KW"/>
</dbReference>
<evidence type="ECO:0000256" key="3">
    <source>
        <dbReference type="ARBA" id="ARBA00023134"/>
    </source>
</evidence>
<dbReference type="GO" id="GO:0005525">
    <property type="term" value="F:GTP binding"/>
    <property type="evidence" value="ECO:0007669"/>
    <property type="project" value="UniProtKB-KW"/>
</dbReference>
<evidence type="ECO:0000256" key="2">
    <source>
        <dbReference type="ARBA" id="ARBA00022741"/>
    </source>
</evidence>
<dbReference type="SUPFAM" id="SSF52540">
    <property type="entry name" value="P-loop containing nucleoside triphosphate hydrolases"/>
    <property type="match status" value="1"/>
</dbReference>
<evidence type="ECO:0000256" key="7">
    <source>
        <dbReference type="SAM" id="MobiDB-lite"/>
    </source>
</evidence>
<feature type="region of interest" description="Disordered" evidence="7">
    <location>
        <begin position="191"/>
        <end position="228"/>
    </location>
</feature>
<evidence type="ECO:0000256" key="5">
    <source>
        <dbReference type="PIRSR" id="PIRSR601019-1"/>
    </source>
</evidence>
<feature type="binding site" evidence="5">
    <location>
        <begin position="327"/>
        <end position="333"/>
    </location>
    <ligand>
        <name>GTP</name>
        <dbReference type="ChEBI" id="CHEBI:37565"/>
    </ligand>
</feature>
<name>A0A8H6VSF8_9AGAR</name>
<evidence type="ECO:0008006" key="10">
    <source>
        <dbReference type="Google" id="ProtNLM"/>
    </source>
</evidence>
<feature type="compositionally biased region" description="Low complexity" evidence="7">
    <location>
        <begin position="138"/>
        <end position="153"/>
    </location>
</feature>
<dbReference type="OrthoDB" id="5817230at2759"/>
<keyword evidence="4" id="KW-0807">Transducer</keyword>
<keyword evidence="3 5" id="KW-0342">GTP-binding</keyword>
<feature type="binding site" evidence="5">
    <location>
        <begin position="358"/>
        <end position="362"/>
    </location>
    <ligand>
        <name>GTP</name>
        <dbReference type="ChEBI" id="CHEBI:37565"/>
    </ligand>
</feature>
<dbReference type="FunFam" id="3.40.50.300:FF:000692">
    <property type="entry name" value="Guanine nucleotide-binding protein subunit alpha"/>
    <property type="match status" value="1"/>
</dbReference>
<feature type="binding site" evidence="5">
    <location>
        <begin position="456"/>
        <end position="459"/>
    </location>
    <ligand>
        <name>GTP</name>
        <dbReference type="ChEBI" id="CHEBI:37565"/>
    </ligand>
</feature>
<feature type="region of interest" description="Disordered" evidence="7">
    <location>
        <begin position="131"/>
        <end position="164"/>
    </location>
</feature>
<keyword evidence="9" id="KW-1185">Reference proteome</keyword>
<dbReference type="InterPro" id="IPR011025">
    <property type="entry name" value="GproteinA_insert"/>
</dbReference>
<dbReference type="PRINTS" id="PR00318">
    <property type="entry name" value="GPROTEINA"/>
</dbReference>
<dbReference type="GO" id="GO:0005737">
    <property type="term" value="C:cytoplasm"/>
    <property type="evidence" value="ECO:0007669"/>
    <property type="project" value="TreeGrafter"/>
</dbReference>
<keyword evidence="1 6" id="KW-0479">Metal-binding</keyword>
<evidence type="ECO:0000256" key="4">
    <source>
        <dbReference type="ARBA" id="ARBA00023224"/>
    </source>
</evidence>
<dbReference type="GO" id="GO:0001664">
    <property type="term" value="F:G protein-coupled receptor binding"/>
    <property type="evidence" value="ECO:0007669"/>
    <property type="project" value="TreeGrafter"/>
</dbReference>
<evidence type="ECO:0000256" key="1">
    <source>
        <dbReference type="ARBA" id="ARBA00022723"/>
    </source>
</evidence>
<keyword evidence="6" id="KW-0460">Magnesium</keyword>
<dbReference type="GO" id="GO:0007188">
    <property type="term" value="P:adenylate cyclase-modulating G protein-coupled receptor signaling pathway"/>
    <property type="evidence" value="ECO:0007669"/>
    <property type="project" value="TreeGrafter"/>
</dbReference>
<dbReference type="GO" id="GO:0003924">
    <property type="term" value="F:GTPase activity"/>
    <property type="evidence" value="ECO:0007669"/>
    <property type="project" value="InterPro"/>
</dbReference>
<dbReference type="Gene3D" id="1.10.400.10">
    <property type="entry name" value="GI Alpha 1, domain 2-like"/>
    <property type="match status" value="2"/>
</dbReference>
<dbReference type="PANTHER" id="PTHR10218:SF360">
    <property type="entry name" value="GUANINE NUCLEOTIDE-BINDING PROTEIN SUBUNIT ALPHA HOMOLOG"/>
    <property type="match status" value="1"/>
</dbReference>
<dbReference type="GO" id="GO:0005834">
    <property type="term" value="C:heterotrimeric G-protein complex"/>
    <property type="evidence" value="ECO:0007669"/>
    <property type="project" value="TreeGrafter"/>
</dbReference>
<dbReference type="SUPFAM" id="SSF47895">
    <property type="entry name" value="Transducin (alpha subunit), insertion domain"/>
    <property type="match status" value="1"/>
</dbReference>
<dbReference type="Gene3D" id="3.40.50.300">
    <property type="entry name" value="P-loop containing nucleotide triphosphate hydrolases"/>
    <property type="match status" value="3"/>
</dbReference>
<dbReference type="AlphaFoldDB" id="A0A8H6VSF8"/>
<dbReference type="PROSITE" id="PS51882">
    <property type="entry name" value="G_ALPHA"/>
    <property type="match status" value="1"/>
</dbReference>
<feature type="compositionally biased region" description="Polar residues" evidence="7">
    <location>
        <begin position="199"/>
        <end position="210"/>
    </location>
</feature>
<dbReference type="Pfam" id="PF00503">
    <property type="entry name" value="G-alpha"/>
    <property type="match status" value="1"/>
</dbReference>
<evidence type="ECO:0000313" key="8">
    <source>
        <dbReference type="EMBL" id="KAF7292154.1"/>
    </source>
</evidence>
<feature type="compositionally biased region" description="Polar residues" evidence="7">
    <location>
        <begin position="154"/>
        <end position="163"/>
    </location>
</feature>
<dbReference type="RefSeq" id="XP_037214881.1">
    <property type="nucleotide sequence ID" value="XM_037368913.1"/>
</dbReference>
<evidence type="ECO:0000256" key="6">
    <source>
        <dbReference type="PIRSR" id="PIRSR601019-2"/>
    </source>
</evidence>